<evidence type="ECO:0000256" key="8">
    <source>
        <dbReference type="SAM" id="SignalP"/>
    </source>
</evidence>
<dbReference type="Pfam" id="PF13442">
    <property type="entry name" value="Cytochrome_CBB3"/>
    <property type="match status" value="1"/>
</dbReference>
<comment type="PTM">
    <text evidence="6">Binds 1 heme c group covalently per subunit.</text>
</comment>
<keyword evidence="1" id="KW-0813">Transport</keyword>
<dbReference type="SUPFAM" id="SSF46626">
    <property type="entry name" value="Cytochrome c"/>
    <property type="match status" value="1"/>
</dbReference>
<dbReference type="GO" id="GO:0016020">
    <property type="term" value="C:membrane"/>
    <property type="evidence" value="ECO:0007669"/>
    <property type="project" value="InterPro"/>
</dbReference>
<dbReference type="GO" id="GO:0020037">
    <property type="term" value="F:heme binding"/>
    <property type="evidence" value="ECO:0007669"/>
    <property type="project" value="InterPro"/>
</dbReference>
<evidence type="ECO:0000259" key="9">
    <source>
        <dbReference type="PROSITE" id="PS51007"/>
    </source>
</evidence>
<keyword evidence="4" id="KW-0249">Electron transport</keyword>
<feature type="binding site" description="covalent" evidence="6">
    <location>
        <position position="47"/>
    </location>
    <ligand>
        <name>heme c</name>
        <dbReference type="ChEBI" id="CHEBI:61717"/>
    </ligand>
</feature>
<sequence>MRKYIKTFMFASFATVFLAACGSGGQSNNEASTQDGQTADTLYARKCANCHGGDLQGGFGPALDRIGEQLTKEEIVSVIENGQGGMPPKILQGEDADKVAQWLSEMK</sequence>
<dbReference type="NCBIfam" id="NF045774">
    <property type="entry name" value="cytochro_C551"/>
    <property type="match status" value="1"/>
</dbReference>
<keyword evidence="2 6" id="KW-0349">Heme</keyword>
<reference evidence="10 11" key="1">
    <citation type="submission" date="2019-07" db="EMBL/GenBank/DDBJ databases">
        <title>Genome sequence of 2 isolates from Red Sea Mangroves.</title>
        <authorList>
            <person name="Sefrji F."/>
            <person name="Michoud G."/>
            <person name="Merlino G."/>
            <person name="Daffonchio D."/>
        </authorList>
    </citation>
    <scope>NUCLEOTIDE SEQUENCE [LARGE SCALE GENOMIC DNA]</scope>
    <source>
        <strain evidence="10 11">R1DC41</strain>
    </source>
</reference>
<dbReference type="RefSeq" id="WP_239672159.1">
    <property type="nucleotide sequence ID" value="NZ_CP049742.1"/>
</dbReference>
<feature type="domain" description="Cytochrome c" evidence="9">
    <location>
        <begin position="34"/>
        <end position="107"/>
    </location>
</feature>
<name>A0A7S8CCJ2_9BACI</name>
<evidence type="ECO:0000256" key="1">
    <source>
        <dbReference type="ARBA" id="ARBA00022448"/>
    </source>
</evidence>
<dbReference type="PROSITE" id="PS51257">
    <property type="entry name" value="PROKAR_LIPOPROTEIN"/>
    <property type="match status" value="1"/>
</dbReference>
<accession>A0A7S8CCJ2</accession>
<feature type="binding site" description="axial binding residue" evidence="7">
    <location>
        <position position="86"/>
    </location>
    <ligand>
        <name>heme c</name>
        <dbReference type="ChEBI" id="CHEBI:61717"/>
    </ligand>
    <ligandPart>
        <name>Fe</name>
        <dbReference type="ChEBI" id="CHEBI:18248"/>
    </ligandPart>
</feature>
<dbReference type="GO" id="GO:0005506">
    <property type="term" value="F:iron ion binding"/>
    <property type="evidence" value="ECO:0007669"/>
    <property type="project" value="InterPro"/>
</dbReference>
<dbReference type="AlphaFoldDB" id="A0A7S8CCJ2"/>
<dbReference type="PROSITE" id="PS51007">
    <property type="entry name" value="CYTC"/>
    <property type="match status" value="1"/>
</dbReference>
<keyword evidence="8" id="KW-0732">Signal</keyword>
<evidence type="ECO:0000313" key="10">
    <source>
        <dbReference type="EMBL" id="QPC47489.1"/>
    </source>
</evidence>
<dbReference type="PANTHER" id="PTHR37823">
    <property type="entry name" value="CYTOCHROME C-553-LIKE"/>
    <property type="match status" value="1"/>
</dbReference>
<evidence type="ECO:0000256" key="3">
    <source>
        <dbReference type="ARBA" id="ARBA00022723"/>
    </source>
</evidence>
<dbReference type="InterPro" id="IPR036909">
    <property type="entry name" value="Cyt_c-like_dom_sf"/>
</dbReference>
<evidence type="ECO:0000256" key="2">
    <source>
        <dbReference type="ARBA" id="ARBA00022617"/>
    </source>
</evidence>
<dbReference type="EMBL" id="CP049742">
    <property type="protein sequence ID" value="QPC47489.1"/>
    <property type="molecule type" value="Genomic_DNA"/>
</dbReference>
<feature type="binding site" description="axial binding residue" evidence="7">
    <location>
        <position position="51"/>
    </location>
    <ligand>
        <name>heme c</name>
        <dbReference type="ChEBI" id="CHEBI:61717"/>
    </ligand>
    <ligandPart>
        <name>Fe</name>
        <dbReference type="ChEBI" id="CHEBI:18248"/>
    </ligandPart>
</feature>
<feature type="binding site" description="covalent" evidence="6">
    <location>
        <position position="50"/>
    </location>
    <ligand>
        <name>heme c</name>
        <dbReference type="ChEBI" id="CHEBI:61717"/>
    </ligand>
</feature>
<dbReference type="KEGG" id="mcui:G8O30_11300"/>
<evidence type="ECO:0000313" key="11">
    <source>
        <dbReference type="Proteomes" id="UP000593626"/>
    </source>
</evidence>
<protein>
    <submittedName>
        <fullName evidence="10">Cytochrome c</fullName>
    </submittedName>
</protein>
<dbReference type="PANTHER" id="PTHR37823:SF4">
    <property type="entry name" value="MENAQUINOL-CYTOCHROME C REDUCTASE CYTOCHROME B_C SUBUNIT"/>
    <property type="match status" value="1"/>
</dbReference>
<dbReference type="GO" id="GO:0009055">
    <property type="term" value="F:electron transfer activity"/>
    <property type="evidence" value="ECO:0007669"/>
    <property type="project" value="InterPro"/>
</dbReference>
<dbReference type="InterPro" id="IPR009056">
    <property type="entry name" value="Cyt_c-like_dom"/>
</dbReference>
<evidence type="ECO:0000256" key="7">
    <source>
        <dbReference type="PIRSR" id="PIRSR000025-2"/>
    </source>
</evidence>
<feature type="chain" id="PRO_5032752233" evidence="8">
    <location>
        <begin position="20"/>
        <end position="107"/>
    </location>
</feature>
<keyword evidence="3 7" id="KW-0479">Metal-binding</keyword>
<dbReference type="Gene3D" id="1.10.760.10">
    <property type="entry name" value="Cytochrome c-like domain"/>
    <property type="match status" value="1"/>
</dbReference>
<keyword evidence="11" id="KW-1185">Reference proteome</keyword>
<evidence type="ECO:0000256" key="6">
    <source>
        <dbReference type="PIRSR" id="PIRSR000025-1"/>
    </source>
</evidence>
<dbReference type="InterPro" id="IPR012218">
    <property type="entry name" value="Cyt_c_BACSU-c550-type"/>
</dbReference>
<keyword evidence="5 7" id="KW-0408">Iron</keyword>
<dbReference type="InterPro" id="IPR054782">
    <property type="entry name" value="Cytochro_C551"/>
</dbReference>
<organism evidence="10 11">
    <name type="scientific">Mangrovibacillus cuniculi</name>
    <dbReference type="NCBI Taxonomy" id="2593652"/>
    <lineage>
        <taxon>Bacteria</taxon>
        <taxon>Bacillati</taxon>
        <taxon>Bacillota</taxon>
        <taxon>Bacilli</taxon>
        <taxon>Bacillales</taxon>
        <taxon>Bacillaceae</taxon>
        <taxon>Mangrovibacillus</taxon>
    </lineage>
</organism>
<evidence type="ECO:0000256" key="4">
    <source>
        <dbReference type="ARBA" id="ARBA00022982"/>
    </source>
</evidence>
<feature type="signal peptide" evidence="8">
    <location>
        <begin position="1"/>
        <end position="19"/>
    </location>
</feature>
<proteinExistence type="predicted"/>
<evidence type="ECO:0000256" key="5">
    <source>
        <dbReference type="ARBA" id="ARBA00023004"/>
    </source>
</evidence>
<dbReference type="InterPro" id="IPR051811">
    <property type="entry name" value="Cytochrome_c550/c551-like"/>
</dbReference>
<dbReference type="PIRSF" id="PIRSF000025">
    <property type="entry name" value="Cytc_Bsub_c550"/>
    <property type="match status" value="1"/>
</dbReference>
<dbReference type="Proteomes" id="UP000593626">
    <property type="component" value="Chromosome"/>
</dbReference>
<gene>
    <name evidence="10" type="ORF">G8O30_11300</name>
</gene>